<dbReference type="OrthoDB" id="9797252at2"/>
<dbReference type="Proteomes" id="UP000029672">
    <property type="component" value="Chromosome"/>
</dbReference>
<accession>A0A097ERR1</accession>
<protein>
    <submittedName>
        <fullName evidence="5">Methyltransferase</fullName>
    </submittedName>
</protein>
<dbReference type="PANTHER" id="PTHR44942:SF4">
    <property type="entry name" value="METHYLTRANSFERASE TYPE 11 DOMAIN-CONTAINING PROTEIN"/>
    <property type="match status" value="1"/>
</dbReference>
<comment type="similarity">
    <text evidence="1">Belongs to the methyltransferase superfamily.</text>
</comment>
<dbReference type="Gene3D" id="3.40.50.150">
    <property type="entry name" value="Vaccinia Virus protein VP39"/>
    <property type="match status" value="1"/>
</dbReference>
<dbReference type="InterPro" id="IPR051052">
    <property type="entry name" value="Diverse_substrate_MTase"/>
</dbReference>
<dbReference type="PANTHER" id="PTHR44942">
    <property type="entry name" value="METHYLTRANSF_11 DOMAIN-CONTAINING PROTEIN"/>
    <property type="match status" value="1"/>
</dbReference>
<name>A0A097ERR1_9GAMM</name>
<dbReference type="CDD" id="cd02440">
    <property type="entry name" value="AdoMet_MTases"/>
    <property type="match status" value="1"/>
</dbReference>
<dbReference type="STRING" id="1547445.LO80_02195"/>
<organism evidence="5 6">
    <name type="scientific">Candidatus Francisella endociliophora</name>
    <dbReference type="NCBI Taxonomy" id="653937"/>
    <lineage>
        <taxon>Bacteria</taxon>
        <taxon>Pseudomonadati</taxon>
        <taxon>Pseudomonadota</taxon>
        <taxon>Gammaproteobacteria</taxon>
        <taxon>Thiotrichales</taxon>
        <taxon>Francisellaceae</taxon>
        <taxon>Francisella</taxon>
    </lineage>
</organism>
<dbReference type="SUPFAM" id="SSF53335">
    <property type="entry name" value="S-adenosyl-L-methionine-dependent methyltransferases"/>
    <property type="match status" value="1"/>
</dbReference>
<keyword evidence="3" id="KW-0808">Transferase</keyword>
<evidence type="ECO:0000259" key="4">
    <source>
        <dbReference type="Pfam" id="PF08241"/>
    </source>
</evidence>
<dbReference type="Pfam" id="PF08241">
    <property type="entry name" value="Methyltransf_11"/>
    <property type="match status" value="1"/>
</dbReference>
<evidence type="ECO:0000256" key="2">
    <source>
        <dbReference type="ARBA" id="ARBA00022603"/>
    </source>
</evidence>
<evidence type="ECO:0000256" key="1">
    <source>
        <dbReference type="ARBA" id="ARBA00008361"/>
    </source>
</evidence>
<evidence type="ECO:0000313" key="6">
    <source>
        <dbReference type="Proteomes" id="UP000029672"/>
    </source>
</evidence>
<sequence length="248" mass="28974">MNNKPTFNSESYQKARPSIPVEILNYLKGHISASQNAWDCGTGNGQTAIKLAEFIDNIHATDISATQLSKAFKHNNIKYFEADESNSMFDDNCVDLITVSQAAHWFDMSKFERECLRVLKPKGIVAIWTYHQDIQVNGKVEIIYQNFYKTIRPYFPEGRKHIDNYYKDININLPKLESPQFKQTKEMDFNSFIEYLKSFSAYAEYIKKHNKCPIIELEFYDKFKDAWGETSTIYTVTWPVIFKCYIKG</sequence>
<gene>
    <name evidence="5" type="ORF">LO80_02195</name>
</gene>
<dbReference type="eggNOG" id="COG2226">
    <property type="taxonomic scope" value="Bacteria"/>
</dbReference>
<proteinExistence type="inferred from homology"/>
<dbReference type="EMBL" id="CP009574">
    <property type="protein sequence ID" value="AIT10263.1"/>
    <property type="molecule type" value="Genomic_DNA"/>
</dbReference>
<keyword evidence="2 5" id="KW-0489">Methyltransferase</keyword>
<feature type="domain" description="Methyltransferase type 11" evidence="4">
    <location>
        <begin position="39"/>
        <end position="127"/>
    </location>
</feature>
<keyword evidence="6" id="KW-1185">Reference proteome</keyword>
<dbReference type="InterPro" id="IPR013216">
    <property type="entry name" value="Methyltransf_11"/>
</dbReference>
<evidence type="ECO:0000256" key="3">
    <source>
        <dbReference type="ARBA" id="ARBA00022679"/>
    </source>
</evidence>
<dbReference type="GO" id="GO:0032259">
    <property type="term" value="P:methylation"/>
    <property type="evidence" value="ECO:0007669"/>
    <property type="project" value="UniProtKB-KW"/>
</dbReference>
<dbReference type="HOGENOM" id="CLU_049344_5_1_6"/>
<dbReference type="GO" id="GO:0008757">
    <property type="term" value="F:S-adenosylmethionine-dependent methyltransferase activity"/>
    <property type="evidence" value="ECO:0007669"/>
    <property type="project" value="InterPro"/>
</dbReference>
<reference evidence="5 6" key="1">
    <citation type="submission" date="2014-10" db="EMBL/GenBank/DDBJ databases">
        <title>Whole genome sequence of Francisella endociliophora strain FSC1006, isolated from a laboratory culture of the marine ciliate Euplotes raikovi.</title>
        <authorList>
            <person name="Granberg M."/>
            <person name="Backman S."/>
            <person name="Lundmark E."/>
            <person name="Nilsson E."/>
            <person name="Karlsson E."/>
            <person name="Thelaus J."/>
            <person name="Ohrman C."/>
            <person name="Larkeryd A."/>
            <person name="Stenberg P."/>
        </authorList>
    </citation>
    <scope>NUCLEOTIDE SEQUENCE [LARGE SCALE GENOMIC DNA]</scope>
    <source>
        <strain evidence="5 6">FSC1006</strain>
    </source>
</reference>
<evidence type="ECO:0000313" key="5">
    <source>
        <dbReference type="EMBL" id="AIT10263.1"/>
    </source>
</evidence>
<dbReference type="InterPro" id="IPR029063">
    <property type="entry name" value="SAM-dependent_MTases_sf"/>
</dbReference>
<dbReference type="AlphaFoldDB" id="A0A097ERR1"/>
<dbReference type="RefSeq" id="WP_040010653.1">
    <property type="nucleotide sequence ID" value="NZ_CP009574.1"/>
</dbReference>
<dbReference type="KEGG" id="frf:LO80_02195"/>